<dbReference type="EMBL" id="MSCT01000006">
    <property type="protein sequence ID" value="OLF55527.1"/>
    <property type="molecule type" value="Genomic_DNA"/>
</dbReference>
<feature type="transmembrane region" description="Helical" evidence="1">
    <location>
        <begin position="271"/>
        <end position="290"/>
    </location>
</feature>
<keyword evidence="1" id="KW-1133">Transmembrane helix</keyword>
<dbReference type="SUPFAM" id="SSF103481">
    <property type="entry name" value="Multidrug resistance efflux transporter EmrE"/>
    <property type="match status" value="2"/>
</dbReference>
<dbReference type="InterPro" id="IPR037185">
    <property type="entry name" value="EmrE-like"/>
</dbReference>
<reference evidence="3 4" key="1">
    <citation type="submission" date="2016-12" db="EMBL/GenBank/DDBJ databases">
        <authorList>
            <person name="Song W.-J."/>
            <person name="Kurnit D.M."/>
        </authorList>
    </citation>
    <scope>NUCLEOTIDE SEQUENCE [LARGE SCALE GENOMIC DNA]</scope>
    <source>
        <strain evidence="3 4">PCL1601</strain>
    </source>
</reference>
<dbReference type="InterPro" id="IPR000620">
    <property type="entry name" value="EamA_dom"/>
</dbReference>
<dbReference type="PANTHER" id="PTHR22911:SF103">
    <property type="entry name" value="BLR2811 PROTEIN"/>
    <property type="match status" value="1"/>
</dbReference>
<keyword evidence="1" id="KW-0472">Membrane</keyword>
<dbReference type="Proteomes" id="UP000185578">
    <property type="component" value="Unassembled WGS sequence"/>
</dbReference>
<feature type="transmembrane region" description="Helical" evidence="1">
    <location>
        <begin position="108"/>
        <end position="126"/>
    </location>
</feature>
<feature type="transmembrane region" description="Helical" evidence="1">
    <location>
        <begin position="133"/>
        <end position="149"/>
    </location>
</feature>
<dbReference type="RefSeq" id="WP_075118274.1">
    <property type="nucleotide sequence ID" value="NZ_MSCT01000006.1"/>
</dbReference>
<name>A0A1Q8EUQ5_9PSED</name>
<proteinExistence type="predicted"/>
<sequence>MSASTAAYKGTEQPVKGIALICLAVLLFASHDALSKYLSGFYPIVMVVWARYVVHTLLMLVVFVPRSGFSAVVRTKRPGLQLLRALCLIGTSLFFTTGLRYIPLAEATAVNFLAPLLVTALSVRLLGERVSRSQWLAVLAGFVGVLIVVRPGGALFTPTILLPLCSALCFGFYQVLTRKLSGIDSPTTSNFLTGILNSLIMSAALPFFWSTPSLWHGLFMIGLGTCGMLGHLLLTQAFRHAAPAMLAPFSYGQILFAGLYGYLIFDHTPDNIGIFGIAVICLSGLAVAWGQHSRR</sequence>
<feature type="transmembrane region" description="Helical" evidence="1">
    <location>
        <begin position="188"/>
        <end position="209"/>
    </location>
</feature>
<feature type="transmembrane region" description="Helical" evidence="1">
    <location>
        <begin position="215"/>
        <end position="234"/>
    </location>
</feature>
<dbReference type="PANTHER" id="PTHR22911">
    <property type="entry name" value="ACYL-MALONYL CONDENSING ENZYME-RELATED"/>
    <property type="match status" value="1"/>
</dbReference>
<feature type="transmembrane region" description="Helical" evidence="1">
    <location>
        <begin position="45"/>
        <end position="64"/>
    </location>
</feature>
<protein>
    <submittedName>
        <fullName evidence="3">EamA family transporter</fullName>
    </submittedName>
</protein>
<evidence type="ECO:0000259" key="2">
    <source>
        <dbReference type="Pfam" id="PF00892"/>
    </source>
</evidence>
<feature type="transmembrane region" description="Helical" evidence="1">
    <location>
        <begin position="246"/>
        <end position="265"/>
    </location>
</feature>
<feature type="domain" description="EamA" evidence="2">
    <location>
        <begin position="16"/>
        <end position="149"/>
    </location>
</feature>
<keyword evidence="1" id="KW-0812">Transmembrane</keyword>
<feature type="transmembrane region" description="Helical" evidence="1">
    <location>
        <begin position="85"/>
        <end position="102"/>
    </location>
</feature>
<evidence type="ECO:0000313" key="4">
    <source>
        <dbReference type="Proteomes" id="UP000185578"/>
    </source>
</evidence>
<feature type="transmembrane region" description="Helical" evidence="1">
    <location>
        <begin position="155"/>
        <end position="176"/>
    </location>
</feature>
<gene>
    <name evidence="3" type="ORF">BTN82_06165</name>
</gene>
<dbReference type="OrthoDB" id="6115788at2"/>
<dbReference type="Pfam" id="PF00892">
    <property type="entry name" value="EamA"/>
    <property type="match status" value="2"/>
</dbReference>
<accession>A0A1Q8EUQ5</accession>
<comment type="caution">
    <text evidence="3">The sequence shown here is derived from an EMBL/GenBank/DDBJ whole genome shotgun (WGS) entry which is preliminary data.</text>
</comment>
<feature type="domain" description="EamA" evidence="2">
    <location>
        <begin position="159"/>
        <end position="283"/>
    </location>
</feature>
<evidence type="ECO:0000256" key="1">
    <source>
        <dbReference type="SAM" id="Phobius"/>
    </source>
</evidence>
<dbReference type="AlphaFoldDB" id="A0A1Q8EUQ5"/>
<evidence type="ECO:0000313" key="3">
    <source>
        <dbReference type="EMBL" id="OLF55527.1"/>
    </source>
</evidence>
<dbReference type="GO" id="GO:0016020">
    <property type="term" value="C:membrane"/>
    <property type="evidence" value="ECO:0007669"/>
    <property type="project" value="InterPro"/>
</dbReference>
<organism evidence="3 4">
    <name type="scientific">Pseudomonas chlororaphis</name>
    <dbReference type="NCBI Taxonomy" id="587753"/>
    <lineage>
        <taxon>Bacteria</taxon>
        <taxon>Pseudomonadati</taxon>
        <taxon>Pseudomonadota</taxon>
        <taxon>Gammaproteobacteria</taxon>
        <taxon>Pseudomonadales</taxon>
        <taxon>Pseudomonadaceae</taxon>
        <taxon>Pseudomonas</taxon>
    </lineage>
</organism>